<dbReference type="AlphaFoldDB" id="A0A1J8PUK7"/>
<name>A0A1J8PUK7_9AGAM</name>
<accession>A0A1J8PUK7</accession>
<dbReference type="STRING" id="180088.A0A1J8PUK7"/>
<dbReference type="GO" id="GO:0004523">
    <property type="term" value="F:RNA-DNA hybrid ribonuclease activity"/>
    <property type="evidence" value="ECO:0007669"/>
    <property type="project" value="InterPro"/>
</dbReference>
<dbReference type="PROSITE" id="PS50879">
    <property type="entry name" value="RNASE_H_1"/>
    <property type="match status" value="1"/>
</dbReference>
<dbReference type="InterPro" id="IPR036397">
    <property type="entry name" value="RNaseH_sf"/>
</dbReference>
<dbReference type="CDD" id="cd09276">
    <property type="entry name" value="Rnase_HI_RT_non_LTR"/>
    <property type="match status" value="1"/>
</dbReference>
<gene>
    <name evidence="2" type="ORF">AZE42_04938</name>
</gene>
<dbReference type="InterPro" id="IPR002156">
    <property type="entry name" value="RNaseH_domain"/>
</dbReference>
<comment type="caution">
    <text evidence="2">The sequence shown here is derived from an EMBL/GenBank/DDBJ whole genome shotgun (WGS) entry which is preliminary data.</text>
</comment>
<organism evidence="2 3">
    <name type="scientific">Rhizopogon vesiculosus</name>
    <dbReference type="NCBI Taxonomy" id="180088"/>
    <lineage>
        <taxon>Eukaryota</taxon>
        <taxon>Fungi</taxon>
        <taxon>Dikarya</taxon>
        <taxon>Basidiomycota</taxon>
        <taxon>Agaricomycotina</taxon>
        <taxon>Agaricomycetes</taxon>
        <taxon>Agaricomycetidae</taxon>
        <taxon>Boletales</taxon>
        <taxon>Suillineae</taxon>
        <taxon>Rhizopogonaceae</taxon>
        <taxon>Rhizopogon</taxon>
    </lineage>
</organism>
<feature type="non-terminal residue" evidence="2">
    <location>
        <position position="1"/>
    </location>
</feature>
<dbReference type="Proteomes" id="UP000183567">
    <property type="component" value="Unassembled WGS sequence"/>
</dbReference>
<evidence type="ECO:0000259" key="1">
    <source>
        <dbReference type="PROSITE" id="PS50879"/>
    </source>
</evidence>
<protein>
    <recommendedName>
        <fullName evidence="1">RNase H type-1 domain-containing protein</fullName>
    </recommendedName>
</protein>
<dbReference type="InterPro" id="IPR012337">
    <property type="entry name" value="RNaseH-like_sf"/>
</dbReference>
<dbReference type="OrthoDB" id="3267074at2759"/>
<feature type="domain" description="RNase H type-1" evidence="1">
    <location>
        <begin position="21"/>
        <end position="161"/>
    </location>
</feature>
<evidence type="ECO:0000313" key="3">
    <source>
        <dbReference type="Proteomes" id="UP000183567"/>
    </source>
</evidence>
<reference evidence="2 3" key="1">
    <citation type="submission" date="2016-03" db="EMBL/GenBank/DDBJ databases">
        <title>Comparative genomics of the ectomycorrhizal sister species Rhizopogon vinicolor and Rhizopogon vesiculosus (Basidiomycota: Boletales) reveals a divergence of the mating type B locus.</title>
        <authorList>
            <person name="Mujic A.B."/>
            <person name="Kuo A."/>
            <person name="Tritt A."/>
            <person name="Lipzen A."/>
            <person name="Chen C."/>
            <person name="Johnson J."/>
            <person name="Sharma A."/>
            <person name="Barry K."/>
            <person name="Grigoriev I.V."/>
            <person name="Spatafora J.W."/>
        </authorList>
    </citation>
    <scope>NUCLEOTIDE SEQUENCE [LARGE SCALE GENOMIC DNA]</scope>
    <source>
        <strain evidence="2 3">AM-OR11-056</strain>
    </source>
</reference>
<proteinExistence type="predicted"/>
<dbReference type="Gene3D" id="3.30.420.10">
    <property type="entry name" value="Ribonuclease H-like superfamily/Ribonuclease H"/>
    <property type="match status" value="1"/>
</dbReference>
<sequence length="316" mass="36251">NPWNTHITNSKEEAIQEHEQLADTIQVYSDGSGYKGQIGAAAILFRAGKAPRTLRYHLGTDEEHTVFEAEEVGLTIAAKLIATEPRLTFPLSILIDDQASIQAGESFYTRPGSYLVDRFRRMMQITARRHDNFEITVRWVPGHSDVHGNEEADKQAKLVAESRYNNSPPTELPHYLRHRALPLSISALKEVHRKATQVRWEHLWRKSPRYACMNRLDPELLQCSFIKLTASFPKRLTSLYMSLRTGHAPLNKHLHRIRIIESPHCPHCQRIEETVHLSCPFYQHERRTLLNALGRKASSISSPHRPQCHSTSCTIY</sequence>
<dbReference type="EMBL" id="LVVM01004582">
    <property type="protein sequence ID" value="OJA12581.1"/>
    <property type="molecule type" value="Genomic_DNA"/>
</dbReference>
<dbReference type="SUPFAM" id="SSF53098">
    <property type="entry name" value="Ribonuclease H-like"/>
    <property type="match status" value="1"/>
</dbReference>
<evidence type="ECO:0000313" key="2">
    <source>
        <dbReference type="EMBL" id="OJA12581.1"/>
    </source>
</evidence>
<dbReference type="GO" id="GO:0003676">
    <property type="term" value="F:nucleic acid binding"/>
    <property type="evidence" value="ECO:0007669"/>
    <property type="project" value="InterPro"/>
</dbReference>
<keyword evidence="3" id="KW-1185">Reference proteome</keyword>